<gene>
    <name evidence="2" type="ORF">AV530_014521</name>
</gene>
<dbReference type="Proteomes" id="UP000190648">
    <property type="component" value="Unassembled WGS sequence"/>
</dbReference>
<comment type="caution">
    <text evidence="2">The sequence shown here is derived from an EMBL/GenBank/DDBJ whole genome shotgun (WGS) entry which is preliminary data.</text>
</comment>
<evidence type="ECO:0000313" key="3">
    <source>
        <dbReference type="Proteomes" id="UP000190648"/>
    </source>
</evidence>
<feature type="region of interest" description="Disordered" evidence="1">
    <location>
        <begin position="40"/>
        <end position="66"/>
    </location>
</feature>
<feature type="compositionally biased region" description="Polar residues" evidence="1">
    <location>
        <begin position="56"/>
        <end position="66"/>
    </location>
</feature>
<dbReference type="EMBL" id="LSYS01003958">
    <property type="protein sequence ID" value="OPJ82016.1"/>
    <property type="molecule type" value="Genomic_DNA"/>
</dbReference>
<evidence type="ECO:0000313" key="2">
    <source>
        <dbReference type="EMBL" id="OPJ82016.1"/>
    </source>
</evidence>
<dbReference type="AlphaFoldDB" id="A0A1V4KC16"/>
<organism evidence="2 3">
    <name type="scientific">Patagioenas fasciata monilis</name>
    <dbReference type="NCBI Taxonomy" id="372326"/>
    <lineage>
        <taxon>Eukaryota</taxon>
        <taxon>Metazoa</taxon>
        <taxon>Chordata</taxon>
        <taxon>Craniata</taxon>
        <taxon>Vertebrata</taxon>
        <taxon>Euteleostomi</taxon>
        <taxon>Archelosauria</taxon>
        <taxon>Archosauria</taxon>
        <taxon>Dinosauria</taxon>
        <taxon>Saurischia</taxon>
        <taxon>Theropoda</taxon>
        <taxon>Coelurosauria</taxon>
        <taxon>Aves</taxon>
        <taxon>Neognathae</taxon>
        <taxon>Neoaves</taxon>
        <taxon>Columbimorphae</taxon>
        <taxon>Columbiformes</taxon>
        <taxon>Columbidae</taxon>
        <taxon>Patagioenas</taxon>
    </lineage>
</organism>
<reference evidence="2 3" key="1">
    <citation type="submission" date="2016-02" db="EMBL/GenBank/DDBJ databases">
        <title>Band-tailed pigeon sequencing and assembly.</title>
        <authorList>
            <person name="Soares A.E."/>
            <person name="Novak B.J."/>
            <person name="Rice E.S."/>
            <person name="O'Connell B."/>
            <person name="Chang D."/>
            <person name="Weber S."/>
            <person name="Shapiro B."/>
        </authorList>
    </citation>
    <scope>NUCLEOTIDE SEQUENCE [LARGE SCALE GENOMIC DNA]</scope>
    <source>
        <strain evidence="2">BTP2013</strain>
        <tissue evidence="2">Blood</tissue>
    </source>
</reference>
<evidence type="ECO:0000256" key="1">
    <source>
        <dbReference type="SAM" id="MobiDB-lite"/>
    </source>
</evidence>
<keyword evidence="3" id="KW-1185">Reference proteome</keyword>
<protein>
    <submittedName>
        <fullName evidence="2">Uncharacterized protein</fullName>
    </submittedName>
</protein>
<sequence>MIEHYSMQQTFNPEQCANLLYATNSLKILNFIKNPQNLLGSTESTGDEEQILPDVVSQNCQEDSQD</sequence>
<accession>A0A1V4KC16</accession>
<name>A0A1V4KC16_PATFA</name>
<proteinExistence type="predicted"/>